<sequence>MQPGPHRLVGRSDVSLSWHRLVGSSPRSETSRRVFSLPQMSPDSVLPHTGILFLAPATWQRGLPPLFPQLYYGILALSFTLQYIQRVTTLHDYHELSHYITGRLHQSVVVAVEGCGGTCQNGGSCVQDGSPRCVCRGPYTEFPVHGYRSSSGLTTPYYRAVPYLYCFSHPPYRTTLYNGVVAGARCERYTLKIPYKPLSQRMLEEPFWLGLITVCSVLVVILCVYCIKRKFADKIEKLLAEEIERSKYNRTSSATRYSLTSTVTPGSPSPQTSLFSRLRGKPASGLSPASRSGFEELLRRVARRPAGPREGEEARGDDEKLRILSNLVSSSPRRMSLDEFFRLNEKRLQQESSGEGEQETSLSSKLSPRFCRHSAPSFTDFASIGEQPYREAVSSSSSSASSPSHRVEEQVRAEITPPPPSQSPPPSTHRAPEVKIFKVPSQESDGNIYDSYPDLQPDSNDSMFLRVPNALAPPLRGSLMERSNSLTVPPMFEESASCSIIIQAEHEFHPPVRKYSVDLPMPKILITSNVDDPCTPQTPNPSKHIEYLSPYISNDRTISESNLSTSGYSSLSSPGLSRCNSGSPVTLEEHSKSCPPSAFLFPPTPVACELSPQRTRHLLASKHRRSGHHHHPPIKKTSSYQTTSTEESIEDESLDPAEIRRRQQQGLLVGTRAEVEPFVCYPDKTSPKSKGACRKHAGARRSPTEHLSPDHHKSSESDEDPESSRGGKPRKPRVRSHDSAESVKSPGGSPRPLASPPFPKYRNKPPGAVPYLYCFSHPPHKTTLYNGVVAGARCEKYALKIPYKPLSQRMLEEPFWLGLITVCSVLVVILCVYCIKRKFADKIEKLLAEEIERSKYSEYPGCSTACGCHVDVCPDRTSSATRYSLTSTVTPGSPSPQTSLFSRLRGKPASGLSPASRSGFEELLRRVARRPAGPREGEEARGDDEKLRILSNLVSSSPRRMSLDEFFRLNEKRLQQESSGEGEQETSLSSKLSPRFCRHSAPSFTDFASIGEQPHREAVSSSSSSASSPSHRVEEQVRAEITPPPPSQSPPPSTHRAPEVKIFKVPSQESDGNIYDSYPDLQPDSNDSMFLRVPNALAPPLRGSLMERSNSLTVPPMFEESASCSIIIQAEHEFHPPVRKYSVDLPMPKILITSNVDDPCTPQTPNPSKHIEYLSPYISNDRTISESNLSTSGYSSLSSPGLSRCNSGSPVTLEEHSKSCPPSAFLFPPTPVACELSPQRTRHLLASKHRRSGHHHHPPIKKTSSYQTTSTEESIEDESLDPAEIRRRQQQGLLVGTRAEVEPFVCYPDKTSPKSKGACRKHAGARRSPTEHLSPDHHKSSESDEDPESSRGGKPRKPRVRSHDSAESVKSPGGSPRPLASPPFPKYRNKPPGSPIPQLASLESSHPSESEEEESSVLRVRGPRQPLLRRQEALVEDDVRYS</sequence>
<keyword evidence="2" id="KW-0472">Membrane</keyword>
<accession>A0ABY6LGK0</accession>
<feature type="compositionally biased region" description="Low complexity" evidence="1">
    <location>
        <begin position="394"/>
        <end position="404"/>
    </location>
</feature>
<feature type="region of interest" description="Disordered" evidence="1">
    <location>
        <begin position="389"/>
        <end position="432"/>
    </location>
</feature>
<dbReference type="CDD" id="cd00054">
    <property type="entry name" value="EGF_CA"/>
    <property type="match status" value="1"/>
</dbReference>
<feature type="region of interest" description="Disordered" evidence="1">
    <location>
        <begin position="1248"/>
        <end position="1284"/>
    </location>
</feature>
<dbReference type="EMBL" id="CP092880">
    <property type="protein sequence ID" value="UYV80322.1"/>
    <property type="molecule type" value="Genomic_DNA"/>
</dbReference>
<evidence type="ECO:0000256" key="2">
    <source>
        <dbReference type="SAM" id="Phobius"/>
    </source>
</evidence>
<feature type="compositionally biased region" description="Polar residues" evidence="1">
    <location>
        <begin position="885"/>
        <end position="901"/>
    </location>
</feature>
<feature type="compositionally biased region" description="Low complexity" evidence="1">
    <location>
        <begin position="1019"/>
        <end position="1030"/>
    </location>
</feature>
<evidence type="ECO:0000313" key="3">
    <source>
        <dbReference type="EMBL" id="UYV80322.1"/>
    </source>
</evidence>
<proteinExistence type="predicted"/>
<feature type="compositionally biased region" description="Low complexity" evidence="1">
    <location>
        <begin position="1263"/>
        <end position="1272"/>
    </location>
</feature>
<evidence type="ECO:0000313" key="4">
    <source>
        <dbReference type="Proteomes" id="UP001235939"/>
    </source>
</evidence>
<feature type="compositionally biased region" description="Pro residues" evidence="1">
    <location>
        <begin position="1042"/>
        <end position="1053"/>
    </location>
</feature>
<feature type="compositionally biased region" description="Low complexity" evidence="1">
    <location>
        <begin position="350"/>
        <end position="364"/>
    </location>
</feature>
<feature type="transmembrane region" description="Helical" evidence="2">
    <location>
        <begin position="815"/>
        <end position="835"/>
    </location>
</feature>
<feature type="region of interest" description="Disordered" evidence="1">
    <location>
        <begin position="680"/>
        <end position="760"/>
    </location>
</feature>
<feature type="region of interest" description="Disordered" evidence="1">
    <location>
        <begin position="254"/>
        <end position="290"/>
    </location>
</feature>
<dbReference type="Proteomes" id="UP001235939">
    <property type="component" value="Chromosome 18"/>
</dbReference>
<feature type="region of interest" description="Disordered" evidence="1">
    <location>
        <begin position="885"/>
        <end position="916"/>
    </location>
</feature>
<feature type="compositionally biased region" description="Basic and acidic residues" evidence="1">
    <location>
        <begin position="1328"/>
        <end position="1342"/>
    </location>
</feature>
<feature type="transmembrane region" description="Helical" evidence="2">
    <location>
        <begin position="207"/>
        <end position="227"/>
    </location>
</feature>
<feature type="region of interest" description="Disordered" evidence="1">
    <location>
        <begin position="348"/>
        <end position="368"/>
    </location>
</feature>
<feature type="compositionally biased region" description="Pro residues" evidence="1">
    <location>
        <begin position="416"/>
        <end position="427"/>
    </location>
</feature>
<name>A0ABY6LGK0_9ARAC</name>
<feature type="compositionally biased region" description="Basic and acidic residues" evidence="1">
    <location>
        <begin position="702"/>
        <end position="716"/>
    </location>
</feature>
<feature type="region of interest" description="Disordered" evidence="1">
    <location>
        <begin position="974"/>
        <end position="994"/>
    </location>
</feature>
<keyword evidence="2" id="KW-1133">Transmembrane helix</keyword>
<feature type="region of interest" description="Disordered" evidence="1">
    <location>
        <begin position="1188"/>
        <end position="1214"/>
    </location>
</feature>
<keyword evidence="4" id="KW-1185">Reference proteome</keyword>
<feature type="compositionally biased region" description="Polar residues" evidence="1">
    <location>
        <begin position="254"/>
        <end position="275"/>
    </location>
</feature>
<feature type="compositionally biased region" description="Low complexity" evidence="1">
    <location>
        <begin position="562"/>
        <end position="581"/>
    </location>
</feature>
<feature type="region of interest" description="Disordered" evidence="1">
    <location>
        <begin position="562"/>
        <end position="588"/>
    </location>
</feature>
<feature type="compositionally biased region" description="Basic residues" evidence="1">
    <location>
        <begin position="622"/>
        <end position="634"/>
    </location>
</feature>
<evidence type="ECO:0000256" key="1">
    <source>
        <dbReference type="SAM" id="MobiDB-lite"/>
    </source>
</evidence>
<gene>
    <name evidence="3" type="ORF">LAZ67_18002390</name>
</gene>
<keyword evidence="2" id="KW-0812">Transmembrane</keyword>
<feature type="region of interest" description="Disordered" evidence="1">
    <location>
        <begin position="1013"/>
        <end position="1058"/>
    </location>
</feature>
<feature type="compositionally biased region" description="Basic residues" evidence="1">
    <location>
        <begin position="1248"/>
        <end position="1260"/>
    </location>
</feature>
<feature type="compositionally biased region" description="Low complexity" evidence="1">
    <location>
        <begin position="976"/>
        <end position="990"/>
    </location>
</feature>
<feature type="compositionally biased region" description="Low complexity" evidence="1">
    <location>
        <begin position="637"/>
        <end position="646"/>
    </location>
</feature>
<protein>
    <submittedName>
        <fullName evidence="3">Uncharacterized protein</fullName>
    </submittedName>
</protein>
<organism evidence="3 4">
    <name type="scientific">Cordylochernes scorpioides</name>
    <dbReference type="NCBI Taxonomy" id="51811"/>
    <lineage>
        <taxon>Eukaryota</taxon>
        <taxon>Metazoa</taxon>
        <taxon>Ecdysozoa</taxon>
        <taxon>Arthropoda</taxon>
        <taxon>Chelicerata</taxon>
        <taxon>Arachnida</taxon>
        <taxon>Pseudoscorpiones</taxon>
        <taxon>Cheliferoidea</taxon>
        <taxon>Chernetidae</taxon>
        <taxon>Cordylochernes</taxon>
    </lineage>
</organism>
<feature type="region of interest" description="Disordered" evidence="1">
    <location>
        <begin position="622"/>
        <end position="658"/>
    </location>
</feature>
<feature type="compositionally biased region" description="Low complexity" evidence="1">
    <location>
        <begin position="1188"/>
        <end position="1207"/>
    </location>
</feature>
<feature type="region of interest" description="Disordered" evidence="1">
    <location>
        <begin position="1306"/>
        <end position="1429"/>
    </location>
</feature>
<reference evidence="3 4" key="1">
    <citation type="submission" date="2022-01" db="EMBL/GenBank/DDBJ databases">
        <title>A chromosomal length assembly of Cordylochernes scorpioides.</title>
        <authorList>
            <person name="Zeh D."/>
            <person name="Zeh J."/>
        </authorList>
    </citation>
    <scope>NUCLEOTIDE SEQUENCE [LARGE SCALE GENOMIC DNA]</scope>
    <source>
        <strain evidence="3">IN4F17</strain>
        <tissue evidence="3">Whole Body</tissue>
    </source>
</reference>